<gene>
    <name evidence="3" type="primary">viuB</name>
    <name evidence="3" type="ORF">A6302_00083</name>
</gene>
<dbReference type="CDD" id="cd06193">
    <property type="entry name" value="siderophore_interacting"/>
    <property type="match status" value="1"/>
</dbReference>
<dbReference type="OrthoDB" id="9814826at2"/>
<dbReference type="AlphaFoldDB" id="A0A1E3HAX1"/>
<dbReference type="Proteomes" id="UP000094622">
    <property type="component" value="Unassembled WGS sequence"/>
</dbReference>
<dbReference type="InterPro" id="IPR017927">
    <property type="entry name" value="FAD-bd_FR_type"/>
</dbReference>
<name>A0A1E3HAX1_9HYPH</name>
<dbReference type="InterPro" id="IPR039261">
    <property type="entry name" value="FNR_nucleotide-bd"/>
</dbReference>
<protein>
    <submittedName>
        <fullName evidence="3">Vibriobactin utilization protein ViuB</fullName>
    </submittedName>
</protein>
<dbReference type="InterPro" id="IPR013113">
    <property type="entry name" value="SIP_FAD-bd"/>
</dbReference>
<dbReference type="EMBL" id="MCRJ01000001">
    <property type="protein sequence ID" value="ODN72591.1"/>
    <property type="molecule type" value="Genomic_DNA"/>
</dbReference>
<dbReference type="InterPro" id="IPR007037">
    <property type="entry name" value="SIP_rossman_dom"/>
</dbReference>
<comment type="similarity">
    <text evidence="1">Belongs to the SIP oxidoreductase family.</text>
</comment>
<dbReference type="Pfam" id="PF04954">
    <property type="entry name" value="SIP"/>
    <property type="match status" value="1"/>
</dbReference>
<dbReference type="Pfam" id="PF08021">
    <property type="entry name" value="FAD_binding_9"/>
    <property type="match status" value="1"/>
</dbReference>
<dbReference type="PROSITE" id="PS51384">
    <property type="entry name" value="FAD_FR"/>
    <property type="match status" value="1"/>
</dbReference>
<dbReference type="InterPro" id="IPR017938">
    <property type="entry name" value="Riboflavin_synthase-like_b-brl"/>
</dbReference>
<reference evidence="3 4" key="1">
    <citation type="submission" date="2016-07" db="EMBL/GenBank/DDBJ databases">
        <title>Draft Genome Sequence of Methylobrevis pamukkalensis PK2.</title>
        <authorList>
            <person name="Vasilenko O.V."/>
            <person name="Doronina N.V."/>
            <person name="Shmareva M.N."/>
            <person name="Tarlachkov S.V."/>
            <person name="Mustakhimov I."/>
            <person name="Trotsenko Y.A."/>
        </authorList>
    </citation>
    <scope>NUCLEOTIDE SEQUENCE [LARGE SCALE GENOMIC DNA]</scope>
    <source>
        <strain evidence="3 4">PK2</strain>
    </source>
</reference>
<feature type="domain" description="FAD-binding FR-type" evidence="2">
    <location>
        <begin position="107"/>
        <end position="233"/>
    </location>
</feature>
<dbReference type="PATRIC" id="fig|1439726.3.peg.87"/>
<accession>A0A1E3HAX1</accession>
<evidence type="ECO:0000259" key="2">
    <source>
        <dbReference type="PROSITE" id="PS51384"/>
    </source>
</evidence>
<dbReference type="Gene3D" id="3.30.310.50">
    <property type="entry name" value="Alpha-D-phosphohexomutase, C-terminal domain"/>
    <property type="match status" value="1"/>
</dbReference>
<evidence type="ECO:0000313" key="3">
    <source>
        <dbReference type="EMBL" id="ODN72591.1"/>
    </source>
</evidence>
<organism evidence="3 4">
    <name type="scientific">Methylobrevis pamukkalensis</name>
    <dbReference type="NCBI Taxonomy" id="1439726"/>
    <lineage>
        <taxon>Bacteria</taxon>
        <taxon>Pseudomonadati</taxon>
        <taxon>Pseudomonadota</taxon>
        <taxon>Alphaproteobacteria</taxon>
        <taxon>Hyphomicrobiales</taxon>
        <taxon>Pleomorphomonadaceae</taxon>
        <taxon>Methylobrevis</taxon>
    </lineage>
</organism>
<dbReference type="InterPro" id="IPR039374">
    <property type="entry name" value="SIP_fam"/>
</dbReference>
<proteinExistence type="inferred from homology"/>
<dbReference type="Pfam" id="PF09981">
    <property type="entry name" value="DUF2218"/>
    <property type="match status" value="1"/>
</dbReference>
<dbReference type="RefSeq" id="WP_069305363.1">
    <property type="nucleotide sequence ID" value="NZ_MCRJ01000001.1"/>
</dbReference>
<dbReference type="PANTHER" id="PTHR30157:SF0">
    <property type="entry name" value="NADPH-DEPENDENT FERRIC-CHELATE REDUCTASE"/>
    <property type="match status" value="1"/>
</dbReference>
<dbReference type="Gene3D" id="3.40.50.80">
    <property type="entry name" value="Nucleotide-binding domain of ferredoxin-NADP reductase (FNR) module"/>
    <property type="match status" value="1"/>
</dbReference>
<dbReference type="GO" id="GO:0016491">
    <property type="term" value="F:oxidoreductase activity"/>
    <property type="evidence" value="ECO:0007669"/>
    <property type="project" value="InterPro"/>
</dbReference>
<sequence>MSDLALSATGRVTFPGAGDVFEKMCAHLEEHIDLRRDGSTARAETADVRIDFSWRRETFEIVARAADDASMVAVREMVVSHLREFGGEAAGKVDWTGAALTAAAPKRSYRRLTVTGVADITPHMRRLTLAGDDLAVFARGGVHLRLLLPHTPGADVGEPVITDADRMIWPQEAEQPQVRVYTIRRIDVAAGTLAIDFLLHGEDDHCPGAGFARRARAGDRLAVYGPVGRDVPPARRYVLAGDETALPMIARMLEEMPAEARAEVLLECDGPDDELVLAAPGNATIRWVHRRPAPAPASAALEAAFRALPIAGPAEDIYVIFAAEAAAARRVRGYLRADLGLPVARYMSAGFWDA</sequence>
<comment type="caution">
    <text evidence="3">The sequence shown here is derived from an EMBL/GenBank/DDBJ whole genome shotgun (WGS) entry which is preliminary data.</text>
</comment>
<keyword evidence="4" id="KW-1185">Reference proteome</keyword>
<dbReference type="PANTHER" id="PTHR30157">
    <property type="entry name" value="FERRIC REDUCTASE, NADPH-DEPENDENT"/>
    <property type="match status" value="1"/>
</dbReference>
<dbReference type="Gene3D" id="2.40.30.10">
    <property type="entry name" value="Translation factors"/>
    <property type="match status" value="1"/>
</dbReference>
<evidence type="ECO:0000313" key="4">
    <source>
        <dbReference type="Proteomes" id="UP000094622"/>
    </source>
</evidence>
<evidence type="ECO:0000256" key="1">
    <source>
        <dbReference type="ARBA" id="ARBA00035644"/>
    </source>
</evidence>
<dbReference type="InterPro" id="IPR014543">
    <property type="entry name" value="UCP028291"/>
</dbReference>
<dbReference type="SUPFAM" id="SSF63380">
    <property type="entry name" value="Riboflavin synthase domain-like"/>
    <property type="match status" value="1"/>
</dbReference>